<evidence type="ECO:0000313" key="3">
    <source>
        <dbReference type="EMBL" id="GID13470.1"/>
    </source>
</evidence>
<dbReference type="Proteomes" id="UP000612808">
    <property type="component" value="Unassembled WGS sequence"/>
</dbReference>
<gene>
    <name evidence="3" type="ORF">Aru02nite_43590</name>
</gene>
<comment type="caution">
    <text evidence="3">The sequence shown here is derived from an EMBL/GenBank/DDBJ whole genome shotgun (WGS) entry which is preliminary data.</text>
</comment>
<dbReference type="InterPro" id="IPR001789">
    <property type="entry name" value="Sig_transdc_resp-reg_receiver"/>
</dbReference>
<organism evidence="3 4">
    <name type="scientific">Actinocatenispora rupis</name>
    <dbReference type="NCBI Taxonomy" id="519421"/>
    <lineage>
        <taxon>Bacteria</taxon>
        <taxon>Bacillati</taxon>
        <taxon>Actinomycetota</taxon>
        <taxon>Actinomycetes</taxon>
        <taxon>Micromonosporales</taxon>
        <taxon>Micromonosporaceae</taxon>
        <taxon>Actinocatenispora</taxon>
    </lineage>
</organism>
<feature type="modified residue" description="4-aspartylphosphate" evidence="1">
    <location>
        <position position="65"/>
    </location>
</feature>
<keyword evidence="1" id="KW-0597">Phosphoprotein</keyword>
<evidence type="ECO:0000313" key="4">
    <source>
        <dbReference type="Proteomes" id="UP000612808"/>
    </source>
</evidence>
<dbReference type="RefSeq" id="WP_203660537.1">
    <property type="nucleotide sequence ID" value="NZ_BAAAZM010000011.1"/>
</dbReference>
<dbReference type="Gene3D" id="3.40.50.2300">
    <property type="match status" value="1"/>
</dbReference>
<proteinExistence type="predicted"/>
<evidence type="ECO:0000256" key="1">
    <source>
        <dbReference type="PROSITE-ProRule" id="PRU00169"/>
    </source>
</evidence>
<name>A0A8J3J2N7_9ACTN</name>
<feature type="domain" description="Response regulatory" evidence="2">
    <location>
        <begin position="11"/>
        <end position="129"/>
    </location>
</feature>
<dbReference type="AlphaFoldDB" id="A0A8J3J2N7"/>
<dbReference type="InterPro" id="IPR011006">
    <property type="entry name" value="CheY-like_superfamily"/>
</dbReference>
<protein>
    <recommendedName>
        <fullName evidence="2">Response regulatory domain-containing protein</fullName>
    </recommendedName>
</protein>
<reference evidence="3" key="1">
    <citation type="submission" date="2021-01" db="EMBL/GenBank/DDBJ databases">
        <title>Whole genome shotgun sequence of Actinocatenispora rupis NBRC 107355.</title>
        <authorList>
            <person name="Komaki H."/>
            <person name="Tamura T."/>
        </authorList>
    </citation>
    <scope>NUCLEOTIDE SEQUENCE</scope>
    <source>
        <strain evidence="3">NBRC 107355</strain>
    </source>
</reference>
<keyword evidence="4" id="KW-1185">Reference proteome</keyword>
<sequence length="141" mass="15453">MANAQEPTTRTVLLYSDDEKVRERMRLAIGARPAADLAVTFVESADQRDVLKHADEHDVDLMLLDGEAWPAGGIGIAHQVKEEILDPPVTVVVVGRDADRWLAAWSLADAVLAHPLDPVTTAETLADLLRQQRDGRVATNR</sequence>
<dbReference type="PROSITE" id="PS50110">
    <property type="entry name" value="RESPONSE_REGULATORY"/>
    <property type="match status" value="1"/>
</dbReference>
<accession>A0A8J3J2N7</accession>
<dbReference type="SUPFAM" id="SSF52172">
    <property type="entry name" value="CheY-like"/>
    <property type="match status" value="1"/>
</dbReference>
<dbReference type="EMBL" id="BOMB01000024">
    <property type="protein sequence ID" value="GID13470.1"/>
    <property type="molecule type" value="Genomic_DNA"/>
</dbReference>
<evidence type="ECO:0000259" key="2">
    <source>
        <dbReference type="PROSITE" id="PS50110"/>
    </source>
</evidence>
<dbReference type="GO" id="GO:0000160">
    <property type="term" value="P:phosphorelay signal transduction system"/>
    <property type="evidence" value="ECO:0007669"/>
    <property type="project" value="InterPro"/>
</dbReference>